<evidence type="ECO:0000313" key="3">
    <source>
        <dbReference type="Proteomes" id="UP000003752"/>
    </source>
</evidence>
<evidence type="ECO:0000313" key="2">
    <source>
        <dbReference type="EMBL" id="EEI25604.1"/>
    </source>
</evidence>
<feature type="domain" description="Schlafen group 3-like DNA/RNA helicase" evidence="1">
    <location>
        <begin position="2"/>
        <end position="50"/>
    </location>
</feature>
<evidence type="ECO:0000259" key="1">
    <source>
        <dbReference type="Pfam" id="PF09848"/>
    </source>
</evidence>
<dbReference type="AlphaFoldDB" id="C0XG94"/>
<sequence length="63" mass="7439">PSKVTDVEIFKHRQDLSGQDYEQSKEILLRNSLNVLLRRGIKGMYLHAHDPKLESYLEKMIQK</sequence>
<comment type="caution">
    <text evidence="2">The sequence shown here is derived from an EMBL/GenBank/DDBJ whole genome shotgun (WGS) entry which is preliminary data.</text>
</comment>
<keyword evidence="3" id="KW-1185">Reference proteome</keyword>
<reference evidence="2 3" key="1">
    <citation type="submission" date="2009-01" db="EMBL/GenBank/DDBJ databases">
        <authorList>
            <person name="Qin X."/>
            <person name="Bachman B."/>
            <person name="Battles P."/>
            <person name="Bell A."/>
            <person name="Bess C."/>
            <person name="Bickham C."/>
            <person name="Chaboub L."/>
            <person name="Chen D."/>
            <person name="Coyle M."/>
            <person name="Deiros D.R."/>
            <person name="Dinh H."/>
            <person name="Forbes L."/>
            <person name="Fowler G."/>
            <person name="Francisco L."/>
            <person name="Fu Q."/>
            <person name="Gubbala S."/>
            <person name="Hale W."/>
            <person name="Han Y."/>
            <person name="Hemphill L."/>
            <person name="Highlander S.K."/>
            <person name="Hirani K."/>
            <person name="Hogues M."/>
            <person name="Jackson L."/>
            <person name="Jakkamsetti A."/>
            <person name="Javaid M."/>
            <person name="Jiang H."/>
            <person name="Korchina V."/>
            <person name="Kovar C."/>
            <person name="Lara F."/>
            <person name="Lee S."/>
            <person name="Mata R."/>
            <person name="Mathew T."/>
            <person name="Moen C."/>
            <person name="Morales K."/>
            <person name="Munidasa M."/>
            <person name="Nazareth L."/>
            <person name="Ngo R."/>
            <person name="Nguyen L."/>
            <person name="Okwuonu G."/>
            <person name="Ongeri F."/>
            <person name="Patil S."/>
            <person name="Petrosino J."/>
            <person name="Pham C."/>
            <person name="Pham P."/>
            <person name="Pu L.-L."/>
            <person name="Puazo M."/>
            <person name="Raj R."/>
            <person name="Reid J."/>
            <person name="Rouhana J."/>
            <person name="Saada N."/>
            <person name="Shang Y."/>
            <person name="Simmons D."/>
            <person name="Thornton R."/>
            <person name="Warren J."/>
            <person name="Weissenberger G."/>
            <person name="Zhang J."/>
            <person name="Zhang L."/>
            <person name="Zhou C."/>
            <person name="Zhu D."/>
            <person name="Muzny D."/>
            <person name="Worley K."/>
            <person name="Gibbs R."/>
        </authorList>
    </citation>
    <scope>NUCLEOTIDE SEQUENCE [LARGE SCALE GENOMIC DNA]</scope>
    <source>
        <strain evidence="3">ATCC 8290 / DSM 20176 / CCUG 30140 / JCM 1155 / KCTC 3500 / NBRC 15886 / NCIMB 8040 / NRRL B-1843 / 9</strain>
    </source>
</reference>
<dbReference type="InterPro" id="IPR018647">
    <property type="entry name" value="SLFN_3-like_DNA/RNA_helicase"/>
</dbReference>
<gene>
    <name evidence="2" type="ORF">HMPREF0519_0255</name>
</gene>
<feature type="non-terminal residue" evidence="2">
    <location>
        <position position="1"/>
    </location>
</feature>
<proteinExistence type="predicted"/>
<dbReference type="Proteomes" id="UP000003752">
    <property type="component" value="Unassembled WGS sequence"/>
</dbReference>
<protein>
    <recommendedName>
        <fullName evidence="1">Schlafen group 3-like DNA/RNA helicase domain-containing protein</fullName>
    </recommendedName>
</protein>
<name>C0XG94_LENH9</name>
<organism evidence="2 3">
    <name type="scientific">Lentilactobacillus hilgardii (strain ATCC 8290 / DSM 20176 / CCUG 30140 / JCM 1155 / KCTC 3500 / NBRC 15886 / NCIMB 8040 / NRRL B-1843 / 9)</name>
    <dbReference type="NCBI Taxonomy" id="1423757"/>
    <lineage>
        <taxon>Bacteria</taxon>
        <taxon>Bacillati</taxon>
        <taxon>Bacillota</taxon>
        <taxon>Bacilli</taxon>
        <taxon>Lactobacillales</taxon>
        <taxon>Lactobacillaceae</taxon>
        <taxon>Lentilactobacillus</taxon>
    </lineage>
</organism>
<accession>C0XG94</accession>
<dbReference type="RefSeq" id="WP_003637160.1">
    <property type="nucleotide sequence ID" value="NZ_GG670045.1"/>
</dbReference>
<dbReference type="HOGENOM" id="CLU_2872942_0_0_9"/>
<dbReference type="Pfam" id="PF09848">
    <property type="entry name" value="SLFN-g3_helicase"/>
    <property type="match status" value="1"/>
</dbReference>
<dbReference type="EMBL" id="ACGP01000038">
    <property type="protein sequence ID" value="EEI25604.1"/>
    <property type="molecule type" value="Genomic_DNA"/>
</dbReference>